<dbReference type="Proteomes" id="UP001057305">
    <property type="component" value="Chromosome"/>
</dbReference>
<dbReference type="AlphaFoldDB" id="A0A9X9HXK9"/>
<accession>A0A9X9HXK9</accession>
<evidence type="ECO:0000313" key="1">
    <source>
        <dbReference type="EMBL" id="UTG71805.1"/>
    </source>
</evidence>
<name>A0A9X9HXK9_NEISU</name>
<sequence>MAKVYQPGTEIDSKDFVFGLDPREWNGFFSKGIGADNGHNEHVFRLDPREWNGFFSKGVESDNGHNEHVFRLDPREWNSFFSKGIESDNGHDDNGRIIRLDPREWEGFEPAQPAAKPILESKAFNGDELLSRAFGEADPLDSSAGLSTDKATYSSHGIASSALDTIHDLAETSVPTL</sequence>
<dbReference type="RefSeq" id="WP_254321410.1">
    <property type="nucleotide sequence ID" value="NZ_CP073116.1"/>
</dbReference>
<evidence type="ECO:0000313" key="2">
    <source>
        <dbReference type="Proteomes" id="UP001057305"/>
    </source>
</evidence>
<protein>
    <submittedName>
        <fullName evidence="1">Uncharacterized protein</fullName>
    </submittedName>
</protein>
<proteinExistence type="predicted"/>
<dbReference type="EMBL" id="CP073116">
    <property type="protein sequence ID" value="UTG71805.1"/>
    <property type="molecule type" value="Genomic_DNA"/>
</dbReference>
<organism evidence="1 2">
    <name type="scientific">Neisseria subflava</name>
    <dbReference type="NCBI Taxonomy" id="28449"/>
    <lineage>
        <taxon>Bacteria</taxon>
        <taxon>Pseudomonadati</taxon>
        <taxon>Pseudomonadota</taxon>
        <taxon>Betaproteobacteria</taxon>
        <taxon>Neisseriales</taxon>
        <taxon>Neisseriaceae</taxon>
        <taxon>Neisseria</taxon>
    </lineage>
</organism>
<reference evidence="1" key="1">
    <citation type="submission" date="2021-04" db="EMBL/GenBank/DDBJ databases">
        <title>Characterizing Neisseria spp. as novel respiratory pathobionts in bronchiectasis.</title>
        <authorList>
            <person name="Li L."/>
            <person name="Mac Aogain M."/>
            <person name="Xu T."/>
            <person name="Jaggi T.K."/>
            <person name="Chan L.Y."/>
            <person name="Keir H.R."/>
            <person name="Dicker A.J."/>
            <person name="Qu J."/>
            <person name="Liu Y."/>
            <person name="Chen H.S."/>
            <person name="Koh M.S."/>
            <person name="Ong T.H."/>
            <person name="Lim A.Y.H."/>
            <person name="Abisheganaden J."/>
            <person name="Low T.B."/>
            <person name="Oliver B.G."/>
            <person name="Tan N.S."/>
            <person name="Fang M."/>
            <person name="Chalmers J.D."/>
            <person name="Chotirmall S.H."/>
        </authorList>
    </citation>
    <scope>NUCLEOTIDE SEQUENCE</scope>
    <source>
        <strain evidence="1">TT0073</strain>
    </source>
</reference>
<gene>
    <name evidence="1" type="ORF">KCG56_10775</name>
</gene>